<evidence type="ECO:0000256" key="6">
    <source>
        <dbReference type="ARBA" id="ARBA00023136"/>
    </source>
</evidence>
<protein>
    <submittedName>
        <fullName evidence="9">ABC transporter permease subunit</fullName>
    </submittedName>
</protein>
<dbReference type="PANTHER" id="PTHR30406">
    <property type="entry name" value="SULFATE TRANSPORT SYSTEM PERMEASE PROTEIN"/>
    <property type="match status" value="1"/>
</dbReference>
<dbReference type="RefSeq" id="WP_255333439.1">
    <property type="nucleotide sequence ID" value="NZ_VOTZ01000032.1"/>
</dbReference>
<reference evidence="9 10" key="1">
    <citation type="submission" date="2019-08" db="EMBL/GenBank/DDBJ databases">
        <authorList>
            <person name="Chen S.-C."/>
            <person name="Lai M.-C."/>
            <person name="You Y.-T."/>
        </authorList>
    </citation>
    <scope>NUCLEOTIDE SEQUENCE [LARGE SCALE GENOMIC DNA]</scope>
    <source>
        <strain evidence="9 10">P2F9704a</strain>
    </source>
</reference>
<organism evidence="9 10">
    <name type="scientific">Methanocalculus taiwanensis</name>
    <dbReference type="NCBI Taxonomy" id="106207"/>
    <lineage>
        <taxon>Archaea</taxon>
        <taxon>Methanobacteriati</taxon>
        <taxon>Methanobacteriota</taxon>
        <taxon>Stenosarchaea group</taxon>
        <taxon>Methanomicrobia</taxon>
        <taxon>Methanomicrobiales</taxon>
        <taxon>Methanocalculaceae</taxon>
        <taxon>Methanocalculus</taxon>
    </lineage>
</organism>
<comment type="subcellular location">
    <subcellularLocation>
        <location evidence="7">Cell membrane</location>
        <topology evidence="7">Multi-pass membrane protein</topology>
    </subcellularLocation>
    <subcellularLocation>
        <location evidence="1">Membrane</location>
        <topology evidence="1">Multi-pass membrane protein</topology>
    </subcellularLocation>
</comment>
<evidence type="ECO:0000313" key="9">
    <source>
        <dbReference type="EMBL" id="MCQ1539472.1"/>
    </source>
</evidence>
<proteinExistence type="inferred from homology"/>
<dbReference type="NCBIfam" id="TIGR01581">
    <property type="entry name" value="Mo_ABC_porter"/>
    <property type="match status" value="1"/>
</dbReference>
<dbReference type="Proteomes" id="UP001524383">
    <property type="component" value="Unassembled WGS sequence"/>
</dbReference>
<evidence type="ECO:0000256" key="4">
    <source>
        <dbReference type="ARBA" id="ARBA00022989"/>
    </source>
</evidence>
<evidence type="ECO:0000259" key="8">
    <source>
        <dbReference type="PROSITE" id="PS50928"/>
    </source>
</evidence>
<dbReference type="InterPro" id="IPR006469">
    <property type="entry name" value="NifC_ABC_porter"/>
</dbReference>
<dbReference type="Pfam" id="PF00528">
    <property type="entry name" value="BPD_transp_1"/>
    <property type="match status" value="1"/>
</dbReference>
<comment type="similarity">
    <text evidence="7">Belongs to the binding-protein-dependent transport system permease family.</text>
</comment>
<evidence type="ECO:0000313" key="10">
    <source>
        <dbReference type="Proteomes" id="UP001524383"/>
    </source>
</evidence>
<dbReference type="Gene3D" id="1.10.3720.10">
    <property type="entry name" value="MetI-like"/>
    <property type="match status" value="1"/>
</dbReference>
<dbReference type="InterPro" id="IPR005667">
    <property type="entry name" value="Sulph_transpt2"/>
</dbReference>
<evidence type="ECO:0000256" key="2">
    <source>
        <dbReference type="ARBA" id="ARBA00022448"/>
    </source>
</evidence>
<keyword evidence="5" id="KW-0764">Sulfate transport</keyword>
<evidence type="ECO:0000256" key="7">
    <source>
        <dbReference type="RuleBase" id="RU363032"/>
    </source>
</evidence>
<evidence type="ECO:0000256" key="5">
    <source>
        <dbReference type="ARBA" id="ARBA00023032"/>
    </source>
</evidence>
<accession>A0ABD4TKM9</accession>
<comment type="caution">
    <text evidence="9">The sequence shown here is derived from an EMBL/GenBank/DDBJ whole genome shotgun (WGS) entry which is preliminary data.</text>
</comment>
<evidence type="ECO:0000256" key="1">
    <source>
        <dbReference type="ARBA" id="ARBA00004141"/>
    </source>
</evidence>
<feature type="transmembrane region" description="Helical" evidence="7">
    <location>
        <begin position="120"/>
        <end position="138"/>
    </location>
</feature>
<keyword evidence="2 7" id="KW-0813">Transport</keyword>
<dbReference type="EMBL" id="VOTZ01000032">
    <property type="protein sequence ID" value="MCQ1539472.1"/>
    <property type="molecule type" value="Genomic_DNA"/>
</dbReference>
<feature type="transmembrane region" description="Helical" evidence="7">
    <location>
        <begin position="230"/>
        <end position="251"/>
    </location>
</feature>
<feature type="transmembrane region" description="Helical" evidence="7">
    <location>
        <begin position="87"/>
        <end position="108"/>
    </location>
</feature>
<dbReference type="InterPro" id="IPR035906">
    <property type="entry name" value="MetI-like_sf"/>
</dbReference>
<keyword evidence="4 7" id="KW-1133">Transmembrane helix</keyword>
<dbReference type="GO" id="GO:0005886">
    <property type="term" value="C:plasma membrane"/>
    <property type="evidence" value="ECO:0007669"/>
    <property type="project" value="UniProtKB-SubCell"/>
</dbReference>
<sequence>MKSNLRFIFIFIILSISISTVIILGSLIWSVQPEDLIRNLADHEILFAIELSVLTGLVSTALCLCAAIPAAYALARFDFRGKRFFSTVTNLPLTLPPLVAGIALLMFFASNPAGKVLEDFGLHVIFTPLGIIVAQFFVNAPYLIRVLNGTFSGINPRYEHIARTLGCTDAGAFWRVTLPMARRGIISGIVITWSKAMGEFGAVLMLAGATQMKTETLPIALFINMSTGNLNMAIAAATILMGISLMFLMIFDHMENGSASHW</sequence>
<name>A0ABD4TKM9_9EURY</name>
<feature type="transmembrane region" description="Helical" evidence="7">
    <location>
        <begin position="51"/>
        <end position="75"/>
    </location>
</feature>
<gene>
    <name evidence="9" type="ORF">FTO68_10840</name>
</gene>
<keyword evidence="3 7" id="KW-0812">Transmembrane</keyword>
<dbReference type="SUPFAM" id="SSF161098">
    <property type="entry name" value="MetI-like"/>
    <property type="match status" value="1"/>
</dbReference>
<dbReference type="PANTHER" id="PTHR30406:SF8">
    <property type="entry name" value="SULFATE TRANSPORT SYSTEM PERMEASE PROTEIN CYST"/>
    <property type="match status" value="1"/>
</dbReference>
<evidence type="ECO:0000256" key="3">
    <source>
        <dbReference type="ARBA" id="ARBA00022692"/>
    </source>
</evidence>
<dbReference type="CDD" id="cd06261">
    <property type="entry name" value="TM_PBP2"/>
    <property type="match status" value="1"/>
</dbReference>
<feature type="domain" description="ABC transmembrane type-1" evidence="8">
    <location>
        <begin position="49"/>
        <end position="251"/>
    </location>
</feature>
<keyword evidence="6 7" id="KW-0472">Membrane</keyword>
<dbReference type="InterPro" id="IPR000515">
    <property type="entry name" value="MetI-like"/>
</dbReference>
<feature type="transmembrane region" description="Helical" evidence="7">
    <location>
        <begin position="7"/>
        <end position="31"/>
    </location>
</feature>
<dbReference type="PROSITE" id="PS50928">
    <property type="entry name" value="ABC_TM1"/>
    <property type="match status" value="1"/>
</dbReference>
<dbReference type="AlphaFoldDB" id="A0ABD4TKM9"/>
<keyword evidence="10" id="KW-1185">Reference proteome</keyword>